<dbReference type="Proteomes" id="UP000616769">
    <property type="component" value="Unassembled WGS sequence"/>
</dbReference>
<dbReference type="VEuPathDB" id="VectorBase:SSCA007366"/>
<proteinExistence type="predicted"/>
<dbReference type="SMART" id="SM00355">
    <property type="entry name" value="ZnF_C2H2"/>
    <property type="match status" value="3"/>
</dbReference>
<evidence type="ECO:0000313" key="3">
    <source>
        <dbReference type="EMBL" id="KPM09863.1"/>
    </source>
</evidence>
<feature type="non-terminal residue" evidence="3">
    <location>
        <position position="325"/>
    </location>
</feature>
<dbReference type="EMBL" id="JXLN01014169">
    <property type="protein sequence ID" value="KPM09863.1"/>
    <property type="molecule type" value="Genomic_DNA"/>
</dbReference>
<feature type="domain" description="C2H2-type" evidence="2">
    <location>
        <begin position="15"/>
        <end position="40"/>
    </location>
</feature>
<dbReference type="OrthoDB" id="3838338at2759"/>
<organism evidence="3 4">
    <name type="scientific">Sarcoptes scabiei</name>
    <name type="common">Itch mite</name>
    <name type="synonym">Acarus scabiei</name>
    <dbReference type="NCBI Taxonomy" id="52283"/>
    <lineage>
        <taxon>Eukaryota</taxon>
        <taxon>Metazoa</taxon>
        <taxon>Ecdysozoa</taxon>
        <taxon>Arthropoda</taxon>
        <taxon>Chelicerata</taxon>
        <taxon>Arachnida</taxon>
        <taxon>Acari</taxon>
        <taxon>Acariformes</taxon>
        <taxon>Sarcoptiformes</taxon>
        <taxon>Astigmata</taxon>
        <taxon>Psoroptidia</taxon>
        <taxon>Sarcoptoidea</taxon>
        <taxon>Sarcoptidae</taxon>
        <taxon>Sarcoptinae</taxon>
        <taxon>Sarcoptes</taxon>
    </lineage>
</organism>
<sequence length="325" mass="36840">MKETTLVNGTKVKHCVCYLCQPPEDFFDNDAISEHCRVSHLGCSYCHLLFFRDPDSYRKHFRKKHIFCEECQIGLEGEHIREHYRTTHNLSSKQIDSIQNSRFSFQTDSVGSIRSNYDLVDQILRSDFCANNQSLRSFDNQENRESYLIHFPPINIEETSGQTIENQTQSIYSRAVNLDELNFPPLCSTSSSSSSTAATTSFSTSINHTPSTSRNSRLKPKNELPTSFKKAAERNSDQSMANRDSATNHKKNKSKISVNNLEKTSNDVFFAPNPSNHSASSSNVTHPNAVNYDNDFPELLSGPQSGPLLFEQQHVPIKLKSKKTF</sequence>
<dbReference type="InterPro" id="IPR013087">
    <property type="entry name" value="Znf_C2H2_type"/>
</dbReference>
<evidence type="ECO:0000256" key="1">
    <source>
        <dbReference type="SAM" id="MobiDB-lite"/>
    </source>
</evidence>
<reference evidence="3 4" key="1">
    <citation type="journal article" date="2015" name="Parasit. Vectors">
        <title>Draft genome of the scabies mite.</title>
        <authorList>
            <person name="Rider S.D.Jr."/>
            <person name="Morgan M.S."/>
            <person name="Arlian L.G."/>
        </authorList>
    </citation>
    <scope>NUCLEOTIDE SEQUENCE [LARGE SCALE GENOMIC DNA]</scope>
    <source>
        <strain evidence="3">Arlian Lab</strain>
    </source>
</reference>
<evidence type="ECO:0000259" key="2">
    <source>
        <dbReference type="SMART" id="SM00355"/>
    </source>
</evidence>
<feature type="region of interest" description="Disordered" evidence="1">
    <location>
        <begin position="197"/>
        <end position="259"/>
    </location>
</feature>
<gene>
    <name evidence="3" type="ORF">QR98_0084090</name>
</gene>
<evidence type="ECO:0000313" key="4">
    <source>
        <dbReference type="Proteomes" id="UP000616769"/>
    </source>
</evidence>
<accession>A0A132AG11</accession>
<feature type="compositionally biased region" description="Polar residues" evidence="1">
    <location>
        <begin position="206"/>
        <end position="215"/>
    </location>
</feature>
<protein>
    <recommendedName>
        <fullName evidence="2">C2H2-type domain-containing protein</fullName>
    </recommendedName>
</protein>
<name>A0A132AG11_SARSC</name>
<feature type="domain" description="C2H2-type" evidence="2">
    <location>
        <begin position="66"/>
        <end position="88"/>
    </location>
</feature>
<dbReference type="AlphaFoldDB" id="A0A132AG11"/>
<comment type="caution">
    <text evidence="3">The sequence shown here is derived from an EMBL/GenBank/DDBJ whole genome shotgun (WGS) entry which is preliminary data.</text>
</comment>
<feature type="domain" description="C2H2-type" evidence="2">
    <location>
        <begin position="41"/>
        <end position="65"/>
    </location>
</feature>